<evidence type="ECO:0000256" key="1">
    <source>
        <dbReference type="SAM" id="Phobius"/>
    </source>
</evidence>
<keyword evidence="1" id="KW-1133">Transmembrane helix</keyword>
<comment type="caution">
    <text evidence="3">The sequence shown here is derived from an EMBL/GenBank/DDBJ whole genome shotgun (WGS) entry which is preliminary data.</text>
</comment>
<dbReference type="EMBL" id="QJVJ01000009">
    <property type="protein sequence ID" value="PYI52623.1"/>
    <property type="molecule type" value="Genomic_DNA"/>
</dbReference>
<feature type="transmembrane region" description="Helical" evidence="1">
    <location>
        <begin position="34"/>
        <end position="55"/>
    </location>
</feature>
<dbReference type="Proteomes" id="UP000247476">
    <property type="component" value="Unassembled WGS sequence"/>
</dbReference>
<accession>A0A2V5K4J7</accession>
<keyword evidence="1" id="KW-0812">Transmembrane</keyword>
<dbReference type="GO" id="GO:0004175">
    <property type="term" value="F:endopeptidase activity"/>
    <property type="evidence" value="ECO:0007669"/>
    <property type="project" value="UniProtKB-ARBA"/>
</dbReference>
<organism evidence="3 4">
    <name type="scientific">Paenibacillus flagellatus</name>
    <dbReference type="NCBI Taxonomy" id="2211139"/>
    <lineage>
        <taxon>Bacteria</taxon>
        <taxon>Bacillati</taxon>
        <taxon>Bacillota</taxon>
        <taxon>Bacilli</taxon>
        <taxon>Bacillales</taxon>
        <taxon>Paenibacillaceae</taxon>
        <taxon>Paenibacillus</taxon>
    </lineage>
</organism>
<evidence type="ECO:0000313" key="4">
    <source>
        <dbReference type="Proteomes" id="UP000247476"/>
    </source>
</evidence>
<gene>
    <name evidence="3" type="ORF">DLM86_20875</name>
</gene>
<protein>
    <recommendedName>
        <fullName evidence="2">CAAX prenyl protease 2/Lysostaphin resistance protein A-like domain-containing protein</fullName>
    </recommendedName>
</protein>
<feature type="transmembrane region" description="Helical" evidence="1">
    <location>
        <begin position="215"/>
        <end position="232"/>
    </location>
</feature>
<reference evidence="3 4" key="1">
    <citation type="submission" date="2018-05" db="EMBL/GenBank/DDBJ databases">
        <title>Paenibacillus flagellatus sp. nov., isolated from selenium mineral soil.</title>
        <authorList>
            <person name="Dai X."/>
        </authorList>
    </citation>
    <scope>NUCLEOTIDE SEQUENCE [LARGE SCALE GENOMIC DNA]</scope>
    <source>
        <strain evidence="3 4">DXL2</strain>
    </source>
</reference>
<dbReference type="InterPro" id="IPR003675">
    <property type="entry name" value="Rce1/LyrA-like_dom"/>
</dbReference>
<feature type="domain" description="CAAX prenyl protease 2/Lysostaphin resistance protein A-like" evidence="2">
    <location>
        <begin position="153"/>
        <end position="250"/>
    </location>
</feature>
<feature type="transmembrane region" description="Helical" evidence="1">
    <location>
        <begin position="108"/>
        <end position="136"/>
    </location>
</feature>
<proteinExistence type="predicted"/>
<dbReference type="Pfam" id="PF02517">
    <property type="entry name" value="Rce1-like"/>
    <property type="match status" value="1"/>
</dbReference>
<feature type="transmembrane region" description="Helical" evidence="1">
    <location>
        <begin position="67"/>
        <end position="87"/>
    </location>
</feature>
<feature type="transmembrane region" description="Helical" evidence="1">
    <location>
        <begin position="148"/>
        <end position="167"/>
    </location>
</feature>
<keyword evidence="4" id="KW-1185">Reference proteome</keyword>
<name>A0A2V5K4J7_9BACL</name>
<feature type="transmembrane region" description="Helical" evidence="1">
    <location>
        <begin position="187"/>
        <end position="209"/>
    </location>
</feature>
<sequence>MTMRWISMTNTATSPMHPSLPAKDVHTGTVLFSLLLRTVLFVVFGLLLAAVLAMAGSDHPFKEAEKWWPFQAILANLATFFMLRYWLRKEGRTYGGLFQLRKDRVGKDLLQFLWLALVGFALGGIPLFLFSYWILGSFVPPDLMFQPLPVWAAAIALIAFPVTNGLVETPTYIGYAMPRLHARLGKLWPAVILAGTALAFQHVALPLVGDVPYMLWRWTSFLPLAIALGFIFHRTKRLFPIALAHAVMDLQLAAQLFVVSLG</sequence>
<evidence type="ECO:0000313" key="3">
    <source>
        <dbReference type="EMBL" id="PYI52623.1"/>
    </source>
</evidence>
<dbReference type="AlphaFoldDB" id="A0A2V5K4J7"/>
<keyword evidence="1" id="KW-0472">Membrane</keyword>
<evidence type="ECO:0000259" key="2">
    <source>
        <dbReference type="Pfam" id="PF02517"/>
    </source>
</evidence>
<dbReference type="GO" id="GO:0080120">
    <property type="term" value="P:CAAX-box protein maturation"/>
    <property type="evidence" value="ECO:0007669"/>
    <property type="project" value="UniProtKB-ARBA"/>
</dbReference>